<dbReference type="PROSITE" id="PS50949">
    <property type="entry name" value="HTH_GNTR"/>
    <property type="match status" value="1"/>
</dbReference>
<dbReference type="AlphaFoldDB" id="A0A0F9TN83"/>
<dbReference type="GO" id="GO:0003677">
    <property type="term" value="F:DNA binding"/>
    <property type="evidence" value="ECO:0007669"/>
    <property type="project" value="UniProtKB-KW"/>
</dbReference>
<keyword evidence="2" id="KW-0238">DNA-binding</keyword>
<reference evidence="5" key="1">
    <citation type="journal article" date="2015" name="Nature">
        <title>Complex archaea that bridge the gap between prokaryotes and eukaryotes.</title>
        <authorList>
            <person name="Spang A."/>
            <person name="Saw J.H."/>
            <person name="Jorgensen S.L."/>
            <person name="Zaremba-Niedzwiedzka K."/>
            <person name="Martijn J."/>
            <person name="Lind A.E."/>
            <person name="van Eijk R."/>
            <person name="Schleper C."/>
            <person name="Guy L."/>
            <person name="Ettema T.J."/>
        </authorList>
    </citation>
    <scope>NUCLEOTIDE SEQUENCE</scope>
</reference>
<evidence type="ECO:0000256" key="3">
    <source>
        <dbReference type="ARBA" id="ARBA00023163"/>
    </source>
</evidence>
<dbReference type="PANTHER" id="PTHR43537">
    <property type="entry name" value="TRANSCRIPTIONAL REGULATOR, GNTR FAMILY"/>
    <property type="match status" value="1"/>
</dbReference>
<dbReference type="InterPro" id="IPR036388">
    <property type="entry name" value="WH-like_DNA-bd_sf"/>
</dbReference>
<dbReference type="SUPFAM" id="SSF46785">
    <property type="entry name" value="Winged helix' DNA-binding domain"/>
    <property type="match status" value="1"/>
</dbReference>
<dbReference type="InterPro" id="IPR011711">
    <property type="entry name" value="GntR_C"/>
</dbReference>
<dbReference type="InterPro" id="IPR000524">
    <property type="entry name" value="Tscrpt_reg_HTH_GntR"/>
</dbReference>
<keyword evidence="1" id="KW-0805">Transcription regulation</keyword>
<evidence type="ECO:0000256" key="1">
    <source>
        <dbReference type="ARBA" id="ARBA00023015"/>
    </source>
</evidence>
<comment type="caution">
    <text evidence="5">The sequence shown here is derived from an EMBL/GenBank/DDBJ whole genome shotgun (WGS) entry which is preliminary data.</text>
</comment>
<sequence>MGLCWANDSVVSELDVGTVGGCGSSALPAFETRVGQHPGNLSPTVENVRHERTWMSNLRPAAFEPVQHEPAPLRNKIIKSLRHAVETGLLEPGTRLVEKDLCQQLNVSRTSLREALRQLQAEGLLVEVNNRGLAVVQISRNDAENIYRIRALLESLVVEQFIENSSPGDRQALEDAAEHLKAAYRSGRADDIVTIKREFYDHICSGAANQIAFDLLNKLTLLTSSLRRRSVERGVRQKQSIVEIGAMVSAILAGNKQQARQAAELHVANSAKSALDGDA</sequence>
<evidence type="ECO:0000256" key="2">
    <source>
        <dbReference type="ARBA" id="ARBA00023125"/>
    </source>
</evidence>
<evidence type="ECO:0000259" key="4">
    <source>
        <dbReference type="PROSITE" id="PS50949"/>
    </source>
</evidence>
<dbReference type="EMBL" id="LAZR01000198">
    <property type="protein sequence ID" value="KKN82590.1"/>
    <property type="molecule type" value="Genomic_DNA"/>
</dbReference>
<organism evidence="5">
    <name type="scientific">marine sediment metagenome</name>
    <dbReference type="NCBI Taxonomy" id="412755"/>
    <lineage>
        <taxon>unclassified sequences</taxon>
        <taxon>metagenomes</taxon>
        <taxon>ecological metagenomes</taxon>
    </lineage>
</organism>
<dbReference type="InterPro" id="IPR036390">
    <property type="entry name" value="WH_DNA-bd_sf"/>
</dbReference>
<proteinExistence type="predicted"/>
<evidence type="ECO:0000313" key="5">
    <source>
        <dbReference type="EMBL" id="KKN82590.1"/>
    </source>
</evidence>
<gene>
    <name evidence="5" type="ORF">LCGC14_0307770</name>
</gene>
<dbReference type="Gene3D" id="1.10.10.10">
    <property type="entry name" value="Winged helix-like DNA-binding domain superfamily/Winged helix DNA-binding domain"/>
    <property type="match status" value="1"/>
</dbReference>
<dbReference type="GO" id="GO:0003700">
    <property type="term" value="F:DNA-binding transcription factor activity"/>
    <property type="evidence" value="ECO:0007669"/>
    <property type="project" value="InterPro"/>
</dbReference>
<dbReference type="PRINTS" id="PR00035">
    <property type="entry name" value="HTHGNTR"/>
</dbReference>
<name>A0A0F9TN83_9ZZZZ</name>
<accession>A0A0F9TN83</accession>
<protein>
    <recommendedName>
        <fullName evidence="4">HTH gntR-type domain-containing protein</fullName>
    </recommendedName>
</protein>
<keyword evidence="3" id="KW-0804">Transcription</keyword>
<dbReference type="Gene3D" id="1.20.120.530">
    <property type="entry name" value="GntR ligand-binding domain-like"/>
    <property type="match status" value="1"/>
</dbReference>
<dbReference type="Pfam" id="PF00392">
    <property type="entry name" value="GntR"/>
    <property type="match status" value="1"/>
</dbReference>
<dbReference type="InterPro" id="IPR008920">
    <property type="entry name" value="TF_FadR/GntR_C"/>
</dbReference>
<feature type="domain" description="HTH gntR-type" evidence="4">
    <location>
        <begin position="71"/>
        <end position="138"/>
    </location>
</feature>
<dbReference type="SUPFAM" id="SSF48008">
    <property type="entry name" value="GntR ligand-binding domain-like"/>
    <property type="match status" value="1"/>
</dbReference>
<dbReference type="CDD" id="cd07377">
    <property type="entry name" value="WHTH_GntR"/>
    <property type="match status" value="1"/>
</dbReference>
<dbReference type="SMART" id="SM00895">
    <property type="entry name" value="FCD"/>
    <property type="match status" value="1"/>
</dbReference>
<dbReference type="SMART" id="SM00345">
    <property type="entry name" value="HTH_GNTR"/>
    <property type="match status" value="1"/>
</dbReference>
<dbReference type="PANTHER" id="PTHR43537:SF24">
    <property type="entry name" value="GLUCONATE OPERON TRANSCRIPTIONAL REPRESSOR"/>
    <property type="match status" value="1"/>
</dbReference>
<dbReference type="Pfam" id="PF07729">
    <property type="entry name" value="FCD"/>
    <property type="match status" value="1"/>
</dbReference>